<protein>
    <submittedName>
        <fullName evidence="4">Glycosyl transferase</fullName>
    </submittedName>
</protein>
<dbReference type="Proteomes" id="UP000294527">
    <property type="component" value="Unassembled WGS sequence"/>
</dbReference>
<dbReference type="EMBL" id="SLTU01000001">
    <property type="protein sequence ID" value="TDA75003.1"/>
    <property type="molecule type" value="Genomic_DNA"/>
</dbReference>
<evidence type="ECO:0000259" key="3">
    <source>
        <dbReference type="Pfam" id="PF26337"/>
    </source>
</evidence>
<comment type="caution">
    <text evidence="4">The sequence shown here is derived from an EMBL/GenBank/DDBJ whole genome shotgun (WGS) entry which is preliminary data.</text>
</comment>
<dbReference type="Pfam" id="PF26334">
    <property type="entry name" value="Gtf3_N"/>
    <property type="match status" value="1"/>
</dbReference>
<accession>A0A4R4GGE5</accession>
<organism evidence="4 5">
    <name type="scientific">Phocaeicola dorei</name>
    <dbReference type="NCBI Taxonomy" id="357276"/>
    <lineage>
        <taxon>Bacteria</taxon>
        <taxon>Pseudomonadati</taxon>
        <taxon>Bacteroidota</taxon>
        <taxon>Bacteroidia</taxon>
        <taxon>Bacteroidales</taxon>
        <taxon>Bacteroidaceae</taxon>
        <taxon>Phocaeicola</taxon>
    </lineage>
</organism>
<dbReference type="InterPro" id="IPR058592">
    <property type="entry name" value="Gtf3_C"/>
</dbReference>
<evidence type="ECO:0000313" key="5">
    <source>
        <dbReference type="Proteomes" id="UP000294527"/>
    </source>
</evidence>
<dbReference type="AlphaFoldDB" id="A0A4R4GGE5"/>
<sequence length="400" mass="46410">MLNIKKYINKHEVQFCVENIDSSLFVKLNGRYKESNMSNHILFEITDGRFISENKYNAASKPRNDTITTAIRLGFKPFIFNSRILGRSKIRYFRTILFWLNQILLLVSICFRCRNIKDSVIFIQYPFIIFNYHFAKFILLIFKSRRCKFVVLLHDIETIRQKRIKPIKMDRIILDLADVIIVHTHQMAEKISCIDKCPNSKLIKLAFFDYLSSIEMIGNDSAANINLIYAGNLDKSLFLRRLQDVGFNNEFKMFLYGAYSDNIPNTEGVEYKGKFAADRFDSIEGNWGLVWDGESVDSCTGQYGEYLKINSPFKFSLYLAANRPVVVWSKSALASYVKEYKLGICVDSLKDIEKTIKSLTIDELVNIQSSVYEYSKRIKSGKMLETAIFSSLKLLHEKIN</sequence>
<evidence type="ECO:0000259" key="2">
    <source>
        <dbReference type="Pfam" id="PF26334"/>
    </source>
</evidence>
<evidence type="ECO:0000313" key="4">
    <source>
        <dbReference type="EMBL" id="TDA75003.1"/>
    </source>
</evidence>
<keyword evidence="1 4" id="KW-0808">Transferase</keyword>
<dbReference type="GO" id="GO:0016740">
    <property type="term" value="F:transferase activity"/>
    <property type="evidence" value="ECO:0007669"/>
    <property type="project" value="UniProtKB-KW"/>
</dbReference>
<dbReference type="Pfam" id="PF26337">
    <property type="entry name" value="Gtf3_C"/>
    <property type="match status" value="1"/>
</dbReference>
<reference evidence="4 5" key="1">
    <citation type="journal article" date="2019" name="Nat. Microbiol.">
        <title>Genomic variation and strain-specific functional adaptation in the human gut microbiome during early life.</title>
        <authorList>
            <person name="Vatanen T."/>
            <person name="Plichta D.R."/>
            <person name="Somani J."/>
            <person name="Munch P.C."/>
            <person name="Arthur T.D."/>
            <person name="Hall A.B."/>
            <person name="Rudolf S."/>
            <person name="Oakeley E.J."/>
            <person name="Ke X."/>
            <person name="Young R.A."/>
            <person name="Haiser H.J."/>
            <person name="Kolde R."/>
            <person name="Yassour M."/>
            <person name="Luopajarvi K."/>
            <person name="Siljander H."/>
            <person name="Virtanen S.M."/>
            <person name="Ilonen J."/>
            <person name="Uibo R."/>
            <person name="Tillmann V."/>
            <person name="Mokurov S."/>
            <person name="Dorshakova N."/>
            <person name="Porter J.A."/>
            <person name="McHardy A.C."/>
            <person name="Lahdesmaki H."/>
            <person name="Vlamakis H."/>
            <person name="Huttenhower C."/>
            <person name="Knip M."/>
            <person name="Xavier R.J."/>
        </authorList>
    </citation>
    <scope>NUCLEOTIDE SEQUENCE [LARGE SCALE GENOMIC DNA]</scope>
    <source>
        <strain evidence="4 5">RJX1047</strain>
    </source>
</reference>
<feature type="domain" description="Glucosyltransferase 3-like N-terminal" evidence="2">
    <location>
        <begin position="50"/>
        <end position="190"/>
    </location>
</feature>
<feature type="domain" description="Glucosyltransferase 3-like C-terminal" evidence="3">
    <location>
        <begin position="227"/>
        <end position="388"/>
    </location>
</feature>
<name>A0A4R4GGE5_9BACT</name>
<proteinExistence type="predicted"/>
<dbReference type="Gene3D" id="3.40.50.2000">
    <property type="entry name" value="Glycogen Phosphorylase B"/>
    <property type="match status" value="2"/>
</dbReference>
<evidence type="ECO:0000256" key="1">
    <source>
        <dbReference type="ARBA" id="ARBA00022679"/>
    </source>
</evidence>
<gene>
    <name evidence="4" type="ORF">E1I98_00560</name>
</gene>
<dbReference type="InterPro" id="IPR058591">
    <property type="entry name" value="Gtf3_N"/>
</dbReference>
<dbReference type="RefSeq" id="WP_007854062.1">
    <property type="nucleotide sequence ID" value="NZ_NFIK01000002.1"/>
</dbReference>
<dbReference type="SUPFAM" id="SSF53756">
    <property type="entry name" value="UDP-Glycosyltransferase/glycogen phosphorylase"/>
    <property type="match status" value="1"/>
</dbReference>